<dbReference type="EMBL" id="CP002820">
    <property type="protein sequence ID" value="AEG72134.1"/>
    <property type="molecule type" value="Genomic_DNA"/>
</dbReference>
<dbReference type="HOGENOM" id="CLU_983084_0_0_4"/>
<evidence type="ECO:0000313" key="4">
    <source>
        <dbReference type="EMBL" id="AEG72134.1"/>
    </source>
</evidence>
<dbReference type="PROSITE" id="PS00552">
    <property type="entry name" value="HTH_MERR_1"/>
    <property type="match status" value="1"/>
</dbReference>
<dbReference type="AlphaFoldDB" id="F6GB01"/>
<organism evidence="4 5">
    <name type="scientific">Ralstonia solanacearum (strain Po82)</name>
    <dbReference type="NCBI Taxonomy" id="1031711"/>
    <lineage>
        <taxon>Bacteria</taxon>
        <taxon>Pseudomonadati</taxon>
        <taxon>Pseudomonadota</taxon>
        <taxon>Betaproteobacteria</taxon>
        <taxon>Burkholderiales</taxon>
        <taxon>Burkholderiaceae</taxon>
        <taxon>Ralstonia</taxon>
        <taxon>Ralstonia solanacearum species complex</taxon>
    </lineage>
</organism>
<geneLocation type="plasmid" evidence="5"/>
<dbReference type="SMART" id="SM00422">
    <property type="entry name" value="HTH_MERR"/>
    <property type="match status" value="1"/>
</dbReference>
<evidence type="ECO:0000313" key="5">
    <source>
        <dbReference type="Proteomes" id="UP000007953"/>
    </source>
</evidence>
<dbReference type="InterPro" id="IPR000551">
    <property type="entry name" value="MerR-type_HTH_dom"/>
</dbReference>
<dbReference type="Pfam" id="PF13411">
    <property type="entry name" value="MerR_1"/>
    <property type="match status" value="1"/>
</dbReference>
<dbReference type="PROSITE" id="PS50937">
    <property type="entry name" value="HTH_MERR_2"/>
    <property type="match status" value="1"/>
</dbReference>
<dbReference type="InterPro" id="IPR011791">
    <property type="entry name" value="CadR-PbrR"/>
</dbReference>
<evidence type="ECO:0000259" key="3">
    <source>
        <dbReference type="PROSITE" id="PS50937"/>
    </source>
</evidence>
<name>F6GB01_RALS8</name>
<feature type="compositionally biased region" description="Basic and acidic residues" evidence="2">
    <location>
        <begin position="258"/>
        <end position="273"/>
    </location>
</feature>
<accession>F6GB01</accession>
<feature type="region of interest" description="Disordered" evidence="2">
    <location>
        <begin position="56"/>
        <end position="117"/>
    </location>
</feature>
<dbReference type="CDD" id="cd04784">
    <property type="entry name" value="HTH_CadR-PbrR"/>
    <property type="match status" value="1"/>
</dbReference>
<sequence length="283" mass="32204">MRNRLRPLRDGIRQERACRSHGPLCQPVHRLRQVLRPRTRFPGAQQRIRRTAAGGLRRDLPANPGGMRPPRRRLLPQVRRSLRAVQEGLPRSRRRRPTLTRPAEGSARHPVRRMLEGHTAKPRLTMKIGELAQRTGISIETIRFYEAQGLLPPPARAANNYRVYTPEHAEQLAFIAKCRSLDMAHAEIRRLMELQANPQASCNAINRLLDEHLRHVEARIAELTELKRQIEAIGQRCTTAASVAECGVLQSLHEEPLPARGADHHADPADAEHAHRHIRGVHR</sequence>
<dbReference type="InterPro" id="IPR047057">
    <property type="entry name" value="MerR_fam"/>
</dbReference>
<dbReference type="PATRIC" id="fig|1031711.3.peg.4680"/>
<dbReference type="KEGG" id="rsn:RSPO_m01499"/>
<proteinExistence type="predicted"/>
<dbReference type="SUPFAM" id="SSF46955">
    <property type="entry name" value="Putative DNA-binding domain"/>
    <property type="match status" value="1"/>
</dbReference>
<dbReference type="InterPro" id="IPR009061">
    <property type="entry name" value="DNA-bd_dom_put_sf"/>
</dbReference>
<keyword evidence="4" id="KW-0614">Plasmid</keyword>
<protein>
    <submittedName>
        <fullName evidence="4">Heavy metal-dependent transcriptional regulator</fullName>
    </submittedName>
</protein>
<evidence type="ECO:0000256" key="1">
    <source>
        <dbReference type="ARBA" id="ARBA00023125"/>
    </source>
</evidence>
<dbReference type="NCBIfam" id="TIGR02047">
    <property type="entry name" value="CadR-PbrR"/>
    <property type="match status" value="1"/>
</dbReference>
<reference evidence="4 5" key="1">
    <citation type="journal article" date="2011" name="J. Bacteriol.">
        <title>Complete genome sequence of the plant pathogen Ralstonia solanacearum strain Po82.</title>
        <authorList>
            <person name="Xu J."/>
            <person name="Zheng H.J."/>
            <person name="Liu L."/>
            <person name="Pan Z.C."/>
            <person name="Prior P."/>
            <person name="Tang B."/>
            <person name="Xu J.S."/>
            <person name="Zhang H."/>
            <person name="Tian Q."/>
            <person name="Zhang L.Q."/>
            <person name="Feng J."/>
        </authorList>
    </citation>
    <scope>NUCLEOTIDE SEQUENCE [LARGE SCALE GENOMIC DNA]</scope>
    <source>
        <strain evidence="5">Po82</strain>
    </source>
</reference>
<dbReference type="Proteomes" id="UP000007953">
    <property type="component" value="Plasmid megaplasmid"/>
</dbReference>
<dbReference type="GO" id="GO:0045893">
    <property type="term" value="P:positive regulation of DNA-templated transcription"/>
    <property type="evidence" value="ECO:0007669"/>
    <property type="project" value="InterPro"/>
</dbReference>
<dbReference type="PANTHER" id="PTHR30204">
    <property type="entry name" value="REDOX-CYCLING DRUG-SENSING TRANSCRIPTIONAL ACTIVATOR SOXR"/>
    <property type="match status" value="1"/>
</dbReference>
<feature type="domain" description="HTH merR-type" evidence="3">
    <location>
        <begin position="125"/>
        <end position="194"/>
    </location>
</feature>
<dbReference type="PRINTS" id="PR00040">
    <property type="entry name" value="HTHMERR"/>
</dbReference>
<dbReference type="GO" id="GO:0003700">
    <property type="term" value="F:DNA-binding transcription factor activity"/>
    <property type="evidence" value="ECO:0007669"/>
    <property type="project" value="InterPro"/>
</dbReference>
<evidence type="ECO:0000256" key="2">
    <source>
        <dbReference type="SAM" id="MobiDB-lite"/>
    </source>
</evidence>
<dbReference type="GO" id="GO:0003677">
    <property type="term" value="F:DNA binding"/>
    <property type="evidence" value="ECO:0007669"/>
    <property type="project" value="UniProtKB-KW"/>
</dbReference>
<keyword evidence="1" id="KW-0238">DNA-binding</keyword>
<feature type="region of interest" description="Disordered" evidence="2">
    <location>
        <begin position="258"/>
        <end position="283"/>
    </location>
</feature>
<dbReference type="GO" id="GO:0046872">
    <property type="term" value="F:metal ion binding"/>
    <property type="evidence" value="ECO:0007669"/>
    <property type="project" value="InterPro"/>
</dbReference>
<dbReference type="Gene3D" id="1.10.1660.10">
    <property type="match status" value="1"/>
</dbReference>
<dbReference type="PANTHER" id="PTHR30204:SF92">
    <property type="entry name" value="HTH-TYPE TRANSCRIPTIONAL REGULATOR ZNTR"/>
    <property type="match status" value="1"/>
</dbReference>
<feature type="compositionally biased region" description="Basic residues" evidence="2">
    <location>
        <begin position="274"/>
        <end position="283"/>
    </location>
</feature>
<gene>
    <name evidence="4" type="ordered locus">RSPO_m01499</name>
</gene>